<organism evidence="1">
    <name type="scientific">marine sediment metagenome</name>
    <dbReference type="NCBI Taxonomy" id="412755"/>
    <lineage>
        <taxon>unclassified sequences</taxon>
        <taxon>metagenomes</taxon>
        <taxon>ecological metagenomes</taxon>
    </lineage>
</organism>
<dbReference type="AlphaFoldDB" id="X0UBS0"/>
<comment type="caution">
    <text evidence="1">The sequence shown here is derived from an EMBL/GenBank/DDBJ whole genome shotgun (WGS) entry which is preliminary data.</text>
</comment>
<accession>X0UBS0</accession>
<evidence type="ECO:0000313" key="1">
    <source>
        <dbReference type="EMBL" id="GAG03254.1"/>
    </source>
</evidence>
<name>X0UBS0_9ZZZZ</name>
<reference evidence="1" key="1">
    <citation type="journal article" date="2014" name="Front. Microbiol.">
        <title>High frequency of phylogenetically diverse reductive dehalogenase-homologous genes in deep subseafloor sedimentary metagenomes.</title>
        <authorList>
            <person name="Kawai M."/>
            <person name="Futagami T."/>
            <person name="Toyoda A."/>
            <person name="Takaki Y."/>
            <person name="Nishi S."/>
            <person name="Hori S."/>
            <person name="Arai W."/>
            <person name="Tsubouchi T."/>
            <person name="Morono Y."/>
            <person name="Uchiyama I."/>
            <person name="Ito T."/>
            <person name="Fujiyama A."/>
            <person name="Inagaki F."/>
            <person name="Takami H."/>
        </authorList>
    </citation>
    <scope>NUCLEOTIDE SEQUENCE</scope>
    <source>
        <strain evidence="1">Expedition CK06-06</strain>
    </source>
</reference>
<sequence>MNVDVLEISENVLFEYFPMRNNEERKKINWSRHGINQCGVRTLILDNFVSFPFEFFKKLNVHTLAIFLFSNDISENLDTKRNFKTLVEALSQNTVIRDVVWINACISKSNVVYFETLKNQNTFIQQIFIFTYIYSDANEDLKQYTLYDTSLKSKGFNAST</sequence>
<gene>
    <name evidence="1" type="ORF">S01H1_40092</name>
</gene>
<proteinExistence type="predicted"/>
<protein>
    <submittedName>
        <fullName evidence="1">Uncharacterized protein</fullName>
    </submittedName>
</protein>
<feature type="non-terminal residue" evidence="1">
    <location>
        <position position="160"/>
    </location>
</feature>
<dbReference type="EMBL" id="BARS01025359">
    <property type="protein sequence ID" value="GAG03254.1"/>
    <property type="molecule type" value="Genomic_DNA"/>
</dbReference>